<feature type="compositionally biased region" description="Basic and acidic residues" evidence="1">
    <location>
        <begin position="153"/>
        <end position="164"/>
    </location>
</feature>
<name>A0A4Y9XLK3_9APHY</name>
<proteinExistence type="predicted"/>
<sequence length="207" mass="22823">MTWVLGWPLRNEDAIEIAKKHNLVKNPKADEHRLAQAAKIWVGDQVGIINAMACWVNDMPELVFAAYVEFGDRSDPPAKVSPANMISDKQFNRLKRAMPLKNFGWYQHNDPYSKLYRNSDNDEDEDSDGSGGESSDEDSDGDSDESSNEGSDGEERMDTAKDSAGDDSDNETVTDGVVSAVDSVVDEGAQSLSREFHEGCRIDESLA</sequence>
<dbReference type="AlphaFoldDB" id="A0A4Y9XLK3"/>
<organism evidence="2 3">
    <name type="scientific">Rhodofomes roseus</name>
    <dbReference type="NCBI Taxonomy" id="34475"/>
    <lineage>
        <taxon>Eukaryota</taxon>
        <taxon>Fungi</taxon>
        <taxon>Dikarya</taxon>
        <taxon>Basidiomycota</taxon>
        <taxon>Agaricomycotina</taxon>
        <taxon>Agaricomycetes</taxon>
        <taxon>Polyporales</taxon>
        <taxon>Rhodofomes</taxon>
    </lineage>
</organism>
<gene>
    <name evidence="2" type="ORF">EVJ58_g10813</name>
</gene>
<feature type="compositionally biased region" description="Acidic residues" evidence="1">
    <location>
        <begin position="121"/>
        <end position="147"/>
    </location>
</feature>
<evidence type="ECO:0000313" key="3">
    <source>
        <dbReference type="Proteomes" id="UP000298390"/>
    </source>
</evidence>
<dbReference type="Proteomes" id="UP000298390">
    <property type="component" value="Unassembled WGS sequence"/>
</dbReference>
<feature type="compositionally biased region" description="Low complexity" evidence="1">
    <location>
        <begin position="173"/>
        <end position="189"/>
    </location>
</feature>
<comment type="caution">
    <text evidence="2">The sequence shown here is derived from an EMBL/GenBank/DDBJ whole genome shotgun (WGS) entry which is preliminary data.</text>
</comment>
<protein>
    <submittedName>
        <fullName evidence="2">Uncharacterized protein</fullName>
    </submittedName>
</protein>
<evidence type="ECO:0000313" key="2">
    <source>
        <dbReference type="EMBL" id="TFY50956.1"/>
    </source>
</evidence>
<accession>A0A4Y9XLK3</accession>
<reference evidence="2 3" key="1">
    <citation type="submission" date="2019-01" db="EMBL/GenBank/DDBJ databases">
        <title>Genome sequencing of the rare red list fungi Fomitopsis rosea.</title>
        <authorList>
            <person name="Buettner E."/>
            <person name="Kellner H."/>
        </authorList>
    </citation>
    <scope>NUCLEOTIDE SEQUENCE [LARGE SCALE GENOMIC DNA]</scope>
    <source>
        <strain evidence="2 3">DSM 105464</strain>
    </source>
</reference>
<feature type="region of interest" description="Disordered" evidence="1">
    <location>
        <begin position="114"/>
        <end position="207"/>
    </location>
</feature>
<evidence type="ECO:0000256" key="1">
    <source>
        <dbReference type="SAM" id="MobiDB-lite"/>
    </source>
</evidence>
<dbReference type="EMBL" id="SEKV01001320">
    <property type="protein sequence ID" value="TFY50956.1"/>
    <property type="molecule type" value="Genomic_DNA"/>
</dbReference>
<feature type="compositionally biased region" description="Basic and acidic residues" evidence="1">
    <location>
        <begin position="194"/>
        <end position="207"/>
    </location>
</feature>